<feature type="domain" description="DNA polymerase III delta subunit-like C-terminal" evidence="8">
    <location>
        <begin position="200"/>
        <end position="300"/>
    </location>
</feature>
<dbReference type="SUPFAM" id="SSF52540">
    <property type="entry name" value="P-loop containing nucleoside triphosphate hydrolases"/>
    <property type="match status" value="1"/>
</dbReference>
<keyword evidence="3" id="KW-0548">Nucleotidyltransferase</keyword>
<dbReference type="InterPro" id="IPR027417">
    <property type="entry name" value="P-loop_NTPase"/>
</dbReference>
<comment type="similarity">
    <text evidence="6">Belongs to the DNA polymerase HolA subunit family.</text>
</comment>
<dbReference type="GO" id="GO:0003677">
    <property type="term" value="F:DNA binding"/>
    <property type="evidence" value="ECO:0007669"/>
    <property type="project" value="InterPro"/>
</dbReference>
<dbReference type="InterPro" id="IPR008921">
    <property type="entry name" value="DNA_pol3_clamp-load_cplx_C"/>
</dbReference>
<accession>A0AAU7AXK7</accession>
<dbReference type="InterPro" id="IPR005790">
    <property type="entry name" value="DNA_polIII_delta"/>
</dbReference>
<dbReference type="InterPro" id="IPR048466">
    <property type="entry name" value="DNA_pol3_delta-like_C"/>
</dbReference>
<keyword evidence="5" id="KW-0239">DNA-directed DNA polymerase</keyword>
<evidence type="ECO:0000256" key="1">
    <source>
        <dbReference type="ARBA" id="ARBA00012417"/>
    </source>
</evidence>
<dbReference type="KEGG" id="parq:DSM112329_03245"/>
<proteinExistence type="inferred from homology"/>
<dbReference type="GO" id="GO:0009360">
    <property type="term" value="C:DNA polymerase III complex"/>
    <property type="evidence" value="ECO:0007669"/>
    <property type="project" value="TreeGrafter"/>
</dbReference>
<evidence type="ECO:0000256" key="4">
    <source>
        <dbReference type="ARBA" id="ARBA00022705"/>
    </source>
</evidence>
<comment type="catalytic activity">
    <reaction evidence="7">
        <text>DNA(n) + a 2'-deoxyribonucleoside 5'-triphosphate = DNA(n+1) + diphosphate</text>
        <dbReference type="Rhea" id="RHEA:22508"/>
        <dbReference type="Rhea" id="RHEA-COMP:17339"/>
        <dbReference type="Rhea" id="RHEA-COMP:17340"/>
        <dbReference type="ChEBI" id="CHEBI:33019"/>
        <dbReference type="ChEBI" id="CHEBI:61560"/>
        <dbReference type="ChEBI" id="CHEBI:173112"/>
        <dbReference type="EC" id="2.7.7.7"/>
    </reaction>
</comment>
<dbReference type="Gene3D" id="3.40.50.300">
    <property type="entry name" value="P-loop containing nucleotide triphosphate hydrolases"/>
    <property type="match status" value="1"/>
</dbReference>
<dbReference type="EC" id="2.7.7.7" evidence="1"/>
<name>A0AAU7AXK7_9ACTN</name>
<reference evidence="9" key="1">
    <citation type="submission" date="2022-12" db="EMBL/GenBank/DDBJ databases">
        <title>Paraconexibacter alkalitolerans sp. nov. and Baekduia alba sp. nov., isolated from soil and emended description of the genera Paraconexibacter (Chun et al., 2020) and Baekduia (An et al., 2020).</title>
        <authorList>
            <person name="Vieira S."/>
            <person name="Huber K.J."/>
            <person name="Geppert A."/>
            <person name="Wolf J."/>
            <person name="Neumann-Schaal M."/>
            <person name="Muesken M."/>
            <person name="Overmann J."/>
        </authorList>
    </citation>
    <scope>NUCLEOTIDE SEQUENCE</scope>
    <source>
        <strain evidence="9">AEG42_29</strain>
    </source>
</reference>
<evidence type="ECO:0000256" key="7">
    <source>
        <dbReference type="ARBA" id="ARBA00049244"/>
    </source>
</evidence>
<dbReference type="Gene3D" id="1.20.272.10">
    <property type="match status" value="1"/>
</dbReference>
<dbReference type="NCBIfam" id="TIGR01128">
    <property type="entry name" value="holA"/>
    <property type="match status" value="1"/>
</dbReference>
<sequence length="323" mass="35038">MPAWKSAFLIHGDDHGRVAERRARLREMAESESGSGGVEVFEGDASTPESIGLALNAMTFAVGRRFLIVDGVERWKDADVKKHLQATLADMPPETTVAFFGRDEGRAKVPPPLLAAVKAAGGQIATETMLKGKELPRWAIGEARRLGVDLDPDAARLLIELVGERQQRLLRELEKLALEHGAGTVLGLEEVQAVAAPSAEQQVWGFVDALVARNGRRAVRAYLELRAQGESVGRLIPLMARRIREIETISARLEAGESPAQIKAAIRMPPWMADRRIKEARGTDLESLRSAVILLADLEVGSRGLSELSDDTATLRAIVAIAA</sequence>
<dbReference type="PANTHER" id="PTHR34388:SF1">
    <property type="entry name" value="DNA POLYMERASE III SUBUNIT DELTA"/>
    <property type="match status" value="1"/>
</dbReference>
<dbReference type="SUPFAM" id="SSF48019">
    <property type="entry name" value="post-AAA+ oligomerization domain-like"/>
    <property type="match status" value="1"/>
</dbReference>
<protein>
    <recommendedName>
        <fullName evidence="1">DNA-directed DNA polymerase</fullName>
        <ecNumber evidence="1">2.7.7.7</ecNumber>
    </recommendedName>
</protein>
<evidence type="ECO:0000256" key="6">
    <source>
        <dbReference type="ARBA" id="ARBA00034754"/>
    </source>
</evidence>
<dbReference type="EMBL" id="CP114014">
    <property type="protein sequence ID" value="XAY06376.1"/>
    <property type="molecule type" value="Genomic_DNA"/>
</dbReference>
<dbReference type="AlphaFoldDB" id="A0AAU7AXK7"/>
<dbReference type="Gene3D" id="1.10.8.60">
    <property type="match status" value="1"/>
</dbReference>
<keyword evidence="2" id="KW-0808">Transferase</keyword>
<evidence type="ECO:0000256" key="3">
    <source>
        <dbReference type="ARBA" id="ARBA00022695"/>
    </source>
</evidence>
<dbReference type="RefSeq" id="WP_354697610.1">
    <property type="nucleotide sequence ID" value="NZ_CP114014.1"/>
</dbReference>
<organism evidence="9">
    <name type="scientific">Paraconexibacter sp. AEG42_29</name>
    <dbReference type="NCBI Taxonomy" id="2997339"/>
    <lineage>
        <taxon>Bacteria</taxon>
        <taxon>Bacillati</taxon>
        <taxon>Actinomycetota</taxon>
        <taxon>Thermoleophilia</taxon>
        <taxon>Solirubrobacterales</taxon>
        <taxon>Paraconexibacteraceae</taxon>
        <taxon>Paraconexibacter</taxon>
    </lineage>
</organism>
<evidence type="ECO:0000256" key="5">
    <source>
        <dbReference type="ARBA" id="ARBA00022932"/>
    </source>
</evidence>
<dbReference type="Pfam" id="PF21694">
    <property type="entry name" value="DNA_pol3_delta_C"/>
    <property type="match status" value="1"/>
</dbReference>
<evidence type="ECO:0000313" key="9">
    <source>
        <dbReference type="EMBL" id="XAY06376.1"/>
    </source>
</evidence>
<evidence type="ECO:0000256" key="2">
    <source>
        <dbReference type="ARBA" id="ARBA00022679"/>
    </source>
</evidence>
<gene>
    <name evidence="9" type="ORF">DSM112329_03245</name>
</gene>
<dbReference type="GO" id="GO:0006261">
    <property type="term" value="P:DNA-templated DNA replication"/>
    <property type="evidence" value="ECO:0007669"/>
    <property type="project" value="TreeGrafter"/>
</dbReference>
<dbReference type="PANTHER" id="PTHR34388">
    <property type="entry name" value="DNA POLYMERASE III SUBUNIT DELTA"/>
    <property type="match status" value="1"/>
</dbReference>
<evidence type="ECO:0000259" key="8">
    <source>
        <dbReference type="Pfam" id="PF21694"/>
    </source>
</evidence>
<dbReference type="GO" id="GO:0003887">
    <property type="term" value="F:DNA-directed DNA polymerase activity"/>
    <property type="evidence" value="ECO:0007669"/>
    <property type="project" value="UniProtKB-KW"/>
</dbReference>
<keyword evidence="4" id="KW-0235">DNA replication</keyword>